<keyword evidence="5" id="KW-0256">Endoplasmic reticulum</keyword>
<dbReference type="EMBL" id="JACSQL010000016">
    <property type="protein sequence ID" value="MBD7970810.1"/>
    <property type="molecule type" value="Genomic_DNA"/>
</dbReference>
<evidence type="ECO:0000256" key="2">
    <source>
        <dbReference type="ARBA" id="ARBA00006962"/>
    </source>
</evidence>
<protein>
    <submittedName>
        <fullName evidence="7">Beta(1,3)galactosyltransferase EpsH</fullName>
    </submittedName>
</protein>
<sequence length="160" mass="18587">MIFVTVGTQKFPFTRLFQMVEKLIQSHLITDEVIAQVGYTEYASDRMTIYKFLQETEMMENILASDIIITHAGVGTITNCLENNKKIIVVPRTMELGEHIDNHQMEITDVFKKKNLIMTANNQKDIERIFKNLEMVNLKNYVKTETSLISAIKDYVDQYN</sequence>
<evidence type="ECO:0000313" key="7">
    <source>
        <dbReference type="EMBL" id="MBD7970810.1"/>
    </source>
</evidence>
<evidence type="ECO:0000256" key="1">
    <source>
        <dbReference type="ARBA" id="ARBA00004240"/>
    </source>
</evidence>
<evidence type="ECO:0000256" key="5">
    <source>
        <dbReference type="ARBA" id="ARBA00022824"/>
    </source>
</evidence>
<evidence type="ECO:0000256" key="3">
    <source>
        <dbReference type="ARBA" id="ARBA00022676"/>
    </source>
</evidence>
<comment type="similarity">
    <text evidence="2">Belongs to the glycosyltransferase 28 family.</text>
</comment>
<dbReference type="NCBIfam" id="NF041548">
    <property type="entry name" value="PssE"/>
    <property type="match status" value="1"/>
</dbReference>
<keyword evidence="4" id="KW-0808">Transferase</keyword>
<evidence type="ECO:0000259" key="6">
    <source>
        <dbReference type="Pfam" id="PF04101"/>
    </source>
</evidence>
<dbReference type="PANTHER" id="PTHR12867">
    <property type="entry name" value="GLYCOSYL TRANSFERASE-RELATED"/>
    <property type="match status" value="1"/>
</dbReference>
<dbReference type="InterPro" id="IPR007235">
    <property type="entry name" value="Glyco_trans_28_C"/>
</dbReference>
<organism evidence="7 8">
    <name type="scientific">Paenibacillus gallinarum</name>
    <dbReference type="NCBI Taxonomy" id="2762232"/>
    <lineage>
        <taxon>Bacteria</taxon>
        <taxon>Bacillati</taxon>
        <taxon>Bacillota</taxon>
        <taxon>Bacilli</taxon>
        <taxon>Bacillales</taxon>
        <taxon>Paenibacillaceae</taxon>
        <taxon>Paenibacillus</taxon>
    </lineage>
</organism>
<gene>
    <name evidence="7" type="ORF">H9647_22355</name>
</gene>
<evidence type="ECO:0000313" key="8">
    <source>
        <dbReference type="Proteomes" id="UP000608071"/>
    </source>
</evidence>
<dbReference type="Proteomes" id="UP000608071">
    <property type="component" value="Unassembled WGS sequence"/>
</dbReference>
<comment type="subcellular location">
    <subcellularLocation>
        <location evidence="1">Endoplasmic reticulum</location>
    </subcellularLocation>
</comment>
<reference evidence="7 8" key="1">
    <citation type="submission" date="2020-08" db="EMBL/GenBank/DDBJ databases">
        <title>A Genomic Blueprint of the Chicken Gut Microbiome.</title>
        <authorList>
            <person name="Gilroy R."/>
            <person name="Ravi A."/>
            <person name="Getino M."/>
            <person name="Pursley I."/>
            <person name="Horton D.L."/>
            <person name="Alikhan N.-F."/>
            <person name="Baker D."/>
            <person name="Gharbi K."/>
            <person name="Hall N."/>
            <person name="Watson M."/>
            <person name="Adriaenssens E.M."/>
            <person name="Foster-Nyarko E."/>
            <person name="Jarju S."/>
            <person name="Secka A."/>
            <person name="Antonio M."/>
            <person name="Oren A."/>
            <person name="Chaudhuri R."/>
            <person name="La Ragione R.M."/>
            <person name="Hildebrand F."/>
            <person name="Pallen M.J."/>
        </authorList>
    </citation>
    <scope>NUCLEOTIDE SEQUENCE [LARGE SCALE GENOMIC DNA]</scope>
    <source>
        <strain evidence="7 8">Sa2BVA9</strain>
    </source>
</reference>
<dbReference type="Gene3D" id="3.40.50.2000">
    <property type="entry name" value="Glycogen Phosphorylase B"/>
    <property type="match status" value="1"/>
</dbReference>
<dbReference type="InterPro" id="IPR039042">
    <property type="entry name" value="Alg13-like"/>
</dbReference>
<keyword evidence="3" id="KW-0328">Glycosyltransferase</keyword>
<feature type="domain" description="Glycosyl transferase family 28 C-terminal" evidence="6">
    <location>
        <begin position="1"/>
        <end position="157"/>
    </location>
</feature>
<comment type="caution">
    <text evidence="7">The sequence shown here is derived from an EMBL/GenBank/DDBJ whole genome shotgun (WGS) entry which is preliminary data.</text>
</comment>
<proteinExistence type="inferred from homology"/>
<dbReference type="PANTHER" id="PTHR12867:SF6">
    <property type="entry name" value="N-ACETYLGLUCOSAMINYLDIPHOSPHODOLICHOL N-ACETYLGLUCOSAMINYLTRANSFERASE"/>
    <property type="match status" value="1"/>
</dbReference>
<name>A0ABR8T4X9_9BACL</name>
<dbReference type="Pfam" id="PF04101">
    <property type="entry name" value="Glyco_tran_28_C"/>
    <property type="match status" value="1"/>
</dbReference>
<dbReference type="SUPFAM" id="SSF53756">
    <property type="entry name" value="UDP-Glycosyltransferase/glycogen phosphorylase"/>
    <property type="match status" value="1"/>
</dbReference>
<keyword evidence="8" id="KW-1185">Reference proteome</keyword>
<dbReference type="InterPro" id="IPR048097">
    <property type="entry name" value="Cps14G-like"/>
</dbReference>
<accession>A0ABR8T4X9</accession>
<dbReference type="RefSeq" id="WP_191804259.1">
    <property type="nucleotide sequence ID" value="NZ_JACSQL010000016.1"/>
</dbReference>
<evidence type="ECO:0000256" key="4">
    <source>
        <dbReference type="ARBA" id="ARBA00022679"/>
    </source>
</evidence>